<dbReference type="Proteomes" id="UP000518266">
    <property type="component" value="Unassembled WGS sequence"/>
</dbReference>
<sequence>MSWARSWSSAAGPVSLLLPPLPVLPATHILEGTSRRVRCHQAISHPLVHQGGVRGYGTQQHGKASVQHVTLQPKNREGGGASTFERFPSVSLPLVAQRSMSRQWKNCLDGCSFLLLPFQQNHLQLRTLDTGHLFPLTHCKEQEAQNKRWLFLPGSTEELQDHQGSSELQDPQGSSELKPTVLITILARNAQHSLPYFLGCIDRLDYPRTASSSGKILVFIAMII</sequence>
<protein>
    <submittedName>
        <fullName evidence="2">Uncharacterized protein</fullName>
    </submittedName>
</protein>
<evidence type="ECO:0000256" key="1">
    <source>
        <dbReference type="SAM" id="SignalP"/>
    </source>
</evidence>
<reference evidence="2 3" key="1">
    <citation type="submission" date="2020-03" db="EMBL/GenBank/DDBJ databases">
        <title>Dissostichus mawsoni Genome sequencing and assembly.</title>
        <authorList>
            <person name="Park H."/>
        </authorList>
    </citation>
    <scope>NUCLEOTIDE SEQUENCE [LARGE SCALE GENOMIC DNA]</scope>
    <source>
        <strain evidence="2">DM0001</strain>
        <tissue evidence="2">Muscle</tissue>
    </source>
</reference>
<comment type="caution">
    <text evidence="2">The sequence shown here is derived from an EMBL/GenBank/DDBJ whole genome shotgun (WGS) entry which is preliminary data.</text>
</comment>
<evidence type="ECO:0000313" key="2">
    <source>
        <dbReference type="EMBL" id="KAF3858742.1"/>
    </source>
</evidence>
<feature type="signal peptide" evidence="1">
    <location>
        <begin position="1"/>
        <end position="25"/>
    </location>
</feature>
<name>A0A7J5ZA95_DISMA</name>
<evidence type="ECO:0000313" key="3">
    <source>
        <dbReference type="Proteomes" id="UP000518266"/>
    </source>
</evidence>
<accession>A0A7J5ZA95</accession>
<organism evidence="2 3">
    <name type="scientific">Dissostichus mawsoni</name>
    <name type="common">Antarctic cod</name>
    <dbReference type="NCBI Taxonomy" id="36200"/>
    <lineage>
        <taxon>Eukaryota</taxon>
        <taxon>Metazoa</taxon>
        <taxon>Chordata</taxon>
        <taxon>Craniata</taxon>
        <taxon>Vertebrata</taxon>
        <taxon>Euteleostomi</taxon>
        <taxon>Actinopterygii</taxon>
        <taxon>Neopterygii</taxon>
        <taxon>Teleostei</taxon>
        <taxon>Neoteleostei</taxon>
        <taxon>Acanthomorphata</taxon>
        <taxon>Eupercaria</taxon>
        <taxon>Perciformes</taxon>
        <taxon>Notothenioidei</taxon>
        <taxon>Nototheniidae</taxon>
        <taxon>Dissostichus</taxon>
    </lineage>
</organism>
<gene>
    <name evidence="2" type="ORF">F7725_011943</name>
</gene>
<dbReference type="AlphaFoldDB" id="A0A7J5ZA95"/>
<dbReference type="EMBL" id="JAAKFY010000004">
    <property type="protein sequence ID" value="KAF3858742.1"/>
    <property type="molecule type" value="Genomic_DNA"/>
</dbReference>
<dbReference type="OrthoDB" id="47375at2759"/>
<feature type="chain" id="PRO_5029774504" evidence="1">
    <location>
        <begin position="26"/>
        <end position="224"/>
    </location>
</feature>
<keyword evidence="1" id="KW-0732">Signal</keyword>
<keyword evidence="3" id="KW-1185">Reference proteome</keyword>
<proteinExistence type="predicted"/>